<dbReference type="InterPro" id="IPR001128">
    <property type="entry name" value="Cyt_P450"/>
</dbReference>
<dbReference type="InterPro" id="IPR050196">
    <property type="entry name" value="Cytochrome_P450_Monoox"/>
</dbReference>
<organism evidence="2 3">
    <name type="scientific">Didymosphaeria variabile</name>
    <dbReference type="NCBI Taxonomy" id="1932322"/>
    <lineage>
        <taxon>Eukaryota</taxon>
        <taxon>Fungi</taxon>
        <taxon>Dikarya</taxon>
        <taxon>Ascomycota</taxon>
        <taxon>Pezizomycotina</taxon>
        <taxon>Dothideomycetes</taxon>
        <taxon>Pleosporomycetidae</taxon>
        <taxon>Pleosporales</taxon>
        <taxon>Massarineae</taxon>
        <taxon>Didymosphaeriaceae</taxon>
        <taxon>Didymosphaeria</taxon>
    </lineage>
</organism>
<proteinExistence type="inferred from homology"/>
<dbReference type="GO" id="GO:0004497">
    <property type="term" value="F:monooxygenase activity"/>
    <property type="evidence" value="ECO:0007669"/>
    <property type="project" value="InterPro"/>
</dbReference>
<sequence>MPPHHWLLGHLPLAAEVTRNLAPDAAGGYIADQVRQKYPELNTAFYLDVWPFSRPVLAILNPEMMHQLTQQGKEVPKDPGLRTFLQPLTGKEDLVTMEGATWKRWRSIFNPGFSVNHITSLIPGMIDKVLVFKHILAEQAQRGEAFLLEHLTLNLTIDIIGGAVM</sequence>
<gene>
    <name evidence="2" type="ORF">N0V89_009301</name>
</gene>
<dbReference type="EMBL" id="JAPEUX010000007">
    <property type="protein sequence ID" value="KAJ4347929.1"/>
    <property type="molecule type" value="Genomic_DNA"/>
</dbReference>
<evidence type="ECO:0000313" key="3">
    <source>
        <dbReference type="Proteomes" id="UP001140513"/>
    </source>
</evidence>
<dbReference type="Pfam" id="PF00067">
    <property type="entry name" value="p450"/>
    <property type="match status" value="1"/>
</dbReference>
<accession>A0A9W8XE32</accession>
<evidence type="ECO:0000256" key="1">
    <source>
        <dbReference type="ARBA" id="ARBA00010617"/>
    </source>
</evidence>
<dbReference type="SUPFAM" id="SSF48264">
    <property type="entry name" value="Cytochrome P450"/>
    <property type="match status" value="1"/>
</dbReference>
<comment type="caution">
    <text evidence="2">The sequence shown here is derived from an EMBL/GenBank/DDBJ whole genome shotgun (WGS) entry which is preliminary data.</text>
</comment>
<dbReference type="GeneID" id="80912831"/>
<dbReference type="RefSeq" id="XP_056067317.1">
    <property type="nucleotide sequence ID" value="XM_056218052.1"/>
</dbReference>
<dbReference type="GO" id="GO:0020037">
    <property type="term" value="F:heme binding"/>
    <property type="evidence" value="ECO:0007669"/>
    <property type="project" value="InterPro"/>
</dbReference>
<dbReference type="AlphaFoldDB" id="A0A9W8XE32"/>
<name>A0A9W8XE32_9PLEO</name>
<keyword evidence="3" id="KW-1185">Reference proteome</keyword>
<dbReference type="PANTHER" id="PTHR24291">
    <property type="entry name" value="CYTOCHROME P450 FAMILY 4"/>
    <property type="match status" value="1"/>
</dbReference>
<evidence type="ECO:0000313" key="2">
    <source>
        <dbReference type="EMBL" id="KAJ4347929.1"/>
    </source>
</evidence>
<dbReference type="OrthoDB" id="10029320at2759"/>
<evidence type="ECO:0008006" key="4">
    <source>
        <dbReference type="Google" id="ProtNLM"/>
    </source>
</evidence>
<comment type="similarity">
    <text evidence="1">Belongs to the cytochrome P450 family.</text>
</comment>
<dbReference type="GO" id="GO:0016705">
    <property type="term" value="F:oxidoreductase activity, acting on paired donors, with incorporation or reduction of molecular oxygen"/>
    <property type="evidence" value="ECO:0007669"/>
    <property type="project" value="InterPro"/>
</dbReference>
<reference evidence="2" key="1">
    <citation type="submission" date="2022-10" db="EMBL/GenBank/DDBJ databases">
        <title>Tapping the CABI collections for fungal endophytes: first genome assemblies for Collariella, Neodidymelliopsis, Ascochyta clinopodiicola, Didymella pomorum, Didymosphaeria variabile, Neocosmospora piperis and Neocucurbitaria cava.</title>
        <authorList>
            <person name="Hill R."/>
        </authorList>
    </citation>
    <scope>NUCLEOTIDE SEQUENCE</scope>
    <source>
        <strain evidence="2">IMI 356815</strain>
    </source>
</reference>
<dbReference type="GO" id="GO:0005506">
    <property type="term" value="F:iron ion binding"/>
    <property type="evidence" value="ECO:0007669"/>
    <property type="project" value="InterPro"/>
</dbReference>
<dbReference type="PANTHER" id="PTHR24291:SF175">
    <property type="entry name" value="CYTOCHROME P450"/>
    <property type="match status" value="1"/>
</dbReference>
<dbReference type="InterPro" id="IPR036396">
    <property type="entry name" value="Cyt_P450_sf"/>
</dbReference>
<dbReference type="Proteomes" id="UP001140513">
    <property type="component" value="Unassembled WGS sequence"/>
</dbReference>
<protein>
    <recommendedName>
        <fullName evidence="4">Cytochrome P450</fullName>
    </recommendedName>
</protein>
<dbReference type="Gene3D" id="1.10.630.10">
    <property type="entry name" value="Cytochrome P450"/>
    <property type="match status" value="1"/>
</dbReference>